<dbReference type="PROSITE" id="PS50023">
    <property type="entry name" value="LIM_DOMAIN_2"/>
    <property type="match status" value="5"/>
</dbReference>
<comment type="caution">
    <text evidence="10">The sequence shown here is derived from an EMBL/GenBank/DDBJ whole genome shotgun (WGS) entry which is preliminary data.</text>
</comment>
<dbReference type="FunFam" id="2.10.110.10:FF:000066">
    <property type="entry name" value="Four and a half LIM domains protein"/>
    <property type="match status" value="1"/>
</dbReference>
<protein>
    <submittedName>
        <fullName evidence="10">Uncharacterized protein</fullName>
    </submittedName>
</protein>
<feature type="region of interest" description="Disordered" evidence="7">
    <location>
        <begin position="56"/>
        <end position="82"/>
    </location>
</feature>
<proteinExistence type="predicted"/>
<dbReference type="Gene3D" id="2.10.110.10">
    <property type="entry name" value="Cysteine Rich Protein"/>
    <property type="match status" value="6"/>
</dbReference>
<evidence type="ECO:0000256" key="5">
    <source>
        <dbReference type="ARBA" id="ARBA00023038"/>
    </source>
</evidence>
<keyword evidence="5 6" id="KW-0440">LIM domain</keyword>
<feature type="domain" description="LIM zinc-binding" evidence="8">
    <location>
        <begin position="799"/>
        <end position="856"/>
    </location>
</feature>
<feature type="region of interest" description="Disordered" evidence="7">
    <location>
        <begin position="416"/>
        <end position="452"/>
    </location>
</feature>
<dbReference type="InterPro" id="IPR001781">
    <property type="entry name" value="Znf_LIM"/>
</dbReference>
<feature type="compositionally biased region" description="Polar residues" evidence="7">
    <location>
        <begin position="246"/>
        <end position="257"/>
    </location>
</feature>
<feature type="domain" description="LIM zinc-binding" evidence="8">
    <location>
        <begin position="737"/>
        <end position="798"/>
    </location>
</feature>
<dbReference type="FunFam" id="2.10.110.10:FF:000070">
    <property type="entry name" value="Four and a half LIM domains 3"/>
    <property type="match status" value="1"/>
</dbReference>
<gene>
    <name evidence="10" type="ORF">niasHS_010078</name>
</gene>
<name>A0ABD2IYM0_HETSC</name>
<dbReference type="Pfam" id="PF06297">
    <property type="entry name" value="PET"/>
    <property type="match status" value="1"/>
</dbReference>
<dbReference type="CDD" id="cd09432">
    <property type="entry name" value="LIM6_LIMPETin"/>
    <property type="match status" value="1"/>
</dbReference>
<dbReference type="FunFam" id="2.10.110.10:FF:000005">
    <property type="entry name" value="Testin isoform 1"/>
    <property type="match status" value="1"/>
</dbReference>
<dbReference type="CDD" id="cd09830">
    <property type="entry name" value="PET_LIMPETin_LIM-9"/>
    <property type="match status" value="1"/>
</dbReference>
<feature type="compositionally biased region" description="Low complexity" evidence="7">
    <location>
        <begin position="423"/>
        <end position="452"/>
    </location>
</feature>
<evidence type="ECO:0000256" key="7">
    <source>
        <dbReference type="SAM" id="MobiDB-lite"/>
    </source>
</evidence>
<keyword evidence="11" id="KW-1185">Reference proteome</keyword>
<evidence type="ECO:0000313" key="10">
    <source>
        <dbReference type="EMBL" id="KAL3085009.1"/>
    </source>
</evidence>
<dbReference type="GO" id="GO:0008270">
    <property type="term" value="F:zinc ion binding"/>
    <property type="evidence" value="ECO:0007669"/>
    <property type="project" value="UniProtKB-KW"/>
</dbReference>
<dbReference type="CDD" id="cd09417">
    <property type="entry name" value="LIM2_LIMPETin_like"/>
    <property type="match status" value="1"/>
</dbReference>
<dbReference type="PANTHER" id="PTHR24211">
    <property type="entry name" value="LIM DOMAIN-CONTAINING PROTEIN"/>
    <property type="match status" value="1"/>
</dbReference>
<evidence type="ECO:0000313" key="11">
    <source>
        <dbReference type="Proteomes" id="UP001620645"/>
    </source>
</evidence>
<dbReference type="PROSITE" id="PS51303">
    <property type="entry name" value="PET"/>
    <property type="match status" value="1"/>
</dbReference>
<dbReference type="CDD" id="cd09421">
    <property type="entry name" value="LIM3_LIMPETin"/>
    <property type="match status" value="1"/>
</dbReference>
<feature type="compositionally biased region" description="Basic and acidic residues" evidence="7">
    <location>
        <begin position="63"/>
        <end position="82"/>
    </location>
</feature>
<evidence type="ECO:0000256" key="1">
    <source>
        <dbReference type="ARBA" id="ARBA00022723"/>
    </source>
</evidence>
<dbReference type="Proteomes" id="UP001620645">
    <property type="component" value="Unassembled WGS sequence"/>
</dbReference>
<keyword evidence="3" id="KW-0863">Zinc-finger</keyword>
<dbReference type="FunFam" id="2.10.110.10:FF:000081">
    <property type="entry name" value="Uncharacterized protein, isoform A"/>
    <property type="match status" value="1"/>
</dbReference>
<dbReference type="InterPro" id="IPR047120">
    <property type="entry name" value="Pk/Esn/Tes"/>
</dbReference>
<keyword evidence="1 6" id="KW-0479">Metal-binding</keyword>
<feature type="region of interest" description="Disordered" evidence="7">
    <location>
        <begin position="241"/>
        <end position="276"/>
    </location>
</feature>
<dbReference type="Pfam" id="PF00412">
    <property type="entry name" value="LIM"/>
    <property type="match status" value="6"/>
</dbReference>
<dbReference type="PANTHER" id="PTHR24211:SF37">
    <property type="entry name" value="PROTEIN ESPINAS-LIKE PROTEIN"/>
    <property type="match status" value="1"/>
</dbReference>
<dbReference type="SUPFAM" id="SSF57716">
    <property type="entry name" value="Glucocorticoid receptor-like (DNA-binding domain)"/>
    <property type="match status" value="6"/>
</dbReference>
<dbReference type="AlphaFoldDB" id="A0ABD2IYM0"/>
<dbReference type="CDD" id="cd09430">
    <property type="entry name" value="LIM5_LIMPETin"/>
    <property type="match status" value="1"/>
</dbReference>
<sequence length="923" mass="104545">MPKLSSFGLCCLSNKNETDNVKFLTHGGDKSCGGEDIYIRKLTTKTEFFGISKTDSGFSGMENEEKKQQQNEKQMEHTHYLRGDEKSTLQFDDYDDGMSVGYARILKTPLKERKVRLKQTDKENWSNDEDGQCRAKLKSNSVSTISVHENMAMIATIHPFRRPSANSSADAIGFCSSTADHEKTLPPKDHSLHIEDVTDDPRYNADEDDAEFEEGALVEYCRSKVVRPSAVLKQPPLVVRRPSSAVKGTQNLFQNEKPNSKEKTNSGRNNDQFGRKTFEGELRNGWFIDEKQKRQQNARRNTAIEEGQQPAKIVFGGNSTEKNRWRSNSSTGAGIAERSLLSSAGDITRGRQMAHVIDIEVGQPCSRMAICNCYGFRPHTWRKVCVHCKCDRNEHEPSSNQALSVYERLGLKPSSDMAKVMQQRKLSPQKQQQSGGGAQQPNNNNNNNNEMQGIGSVGHGYAWVPPGISRIKIEEYMSQLPNHMIPRLNSIGEKNREKQLMIQLPRQDLSIAYCKHLKTPQERRLYDEFVNARNEVALDIGFINSNVPKAMECRKCRGVIERNEMAIIAPKLGESTGWHAACFACNTCDQLLVDLTYCVRDEKVFCERHFAELHKPRCSACDELIFAGEYTKAMNKDWHGDHFCCWQCDSQLTGQRYILRDDHPYCIKCYEEIFANVCDECQKHIGIDSKDLSYKDKHWHEDCFLCSMCKVSLVDKPFGSKNERIFCSNCYDQAFATRCDGCGEIFKAGMKKMEYKGKQWHDKCFCCAHCKTPIGTRSFIPKNEEVYCAPCYEEKFATRCCKCKKVISTGGVTYKNEPWHRECFCCTNCNTSLAGQRFTSKEEKPYCADCYGELFAKRCSACVKPITGIGGAKFISFEDRHWHNDCFVCSQCTASLVGKGFITDGADILCAECAKARLMAANS</sequence>
<evidence type="ECO:0000256" key="4">
    <source>
        <dbReference type="ARBA" id="ARBA00022833"/>
    </source>
</evidence>
<accession>A0ABD2IYM0</accession>
<feature type="domain" description="LIM zinc-binding" evidence="8">
    <location>
        <begin position="616"/>
        <end position="676"/>
    </location>
</feature>
<dbReference type="EMBL" id="JBICCN010000232">
    <property type="protein sequence ID" value="KAL3085009.1"/>
    <property type="molecule type" value="Genomic_DNA"/>
</dbReference>
<dbReference type="InterPro" id="IPR010442">
    <property type="entry name" value="PET_domain"/>
</dbReference>
<organism evidence="10 11">
    <name type="scientific">Heterodera schachtii</name>
    <name type="common">Sugarbeet cyst nematode worm</name>
    <name type="synonym">Tylenchus schachtii</name>
    <dbReference type="NCBI Taxonomy" id="97005"/>
    <lineage>
        <taxon>Eukaryota</taxon>
        <taxon>Metazoa</taxon>
        <taxon>Ecdysozoa</taxon>
        <taxon>Nematoda</taxon>
        <taxon>Chromadorea</taxon>
        <taxon>Rhabditida</taxon>
        <taxon>Tylenchina</taxon>
        <taxon>Tylenchomorpha</taxon>
        <taxon>Tylenchoidea</taxon>
        <taxon>Heteroderidae</taxon>
        <taxon>Heteroderinae</taxon>
        <taxon>Heterodera</taxon>
    </lineage>
</organism>
<dbReference type="FunFam" id="2.10.110.10:FF:000013">
    <property type="entry name" value="Four and a half LIM domains 1"/>
    <property type="match status" value="1"/>
</dbReference>
<reference evidence="10 11" key="1">
    <citation type="submission" date="2024-10" db="EMBL/GenBank/DDBJ databases">
        <authorList>
            <person name="Kim D."/>
        </authorList>
    </citation>
    <scope>NUCLEOTIDE SEQUENCE [LARGE SCALE GENOMIC DNA]</scope>
    <source>
        <strain evidence="10">Taebaek</strain>
    </source>
</reference>
<dbReference type="CDD" id="cd09425">
    <property type="entry name" value="LIM4_LIMPETin"/>
    <property type="match status" value="1"/>
</dbReference>
<evidence type="ECO:0000256" key="2">
    <source>
        <dbReference type="ARBA" id="ARBA00022737"/>
    </source>
</evidence>
<evidence type="ECO:0000259" key="8">
    <source>
        <dbReference type="PROSITE" id="PS50023"/>
    </source>
</evidence>
<evidence type="ECO:0000259" key="9">
    <source>
        <dbReference type="PROSITE" id="PS51303"/>
    </source>
</evidence>
<feature type="domain" description="LIM zinc-binding" evidence="8">
    <location>
        <begin position="857"/>
        <end position="920"/>
    </location>
</feature>
<keyword evidence="4 6" id="KW-0862">Zinc</keyword>
<keyword evidence="2" id="KW-0677">Repeat</keyword>
<dbReference type="PROSITE" id="PS00478">
    <property type="entry name" value="LIM_DOMAIN_1"/>
    <property type="match status" value="3"/>
</dbReference>
<feature type="domain" description="LIM zinc-binding" evidence="8">
    <location>
        <begin position="551"/>
        <end position="615"/>
    </location>
</feature>
<evidence type="ECO:0000256" key="3">
    <source>
        <dbReference type="ARBA" id="ARBA00022771"/>
    </source>
</evidence>
<feature type="domain" description="PET" evidence="9">
    <location>
        <begin position="442"/>
        <end position="552"/>
    </location>
</feature>
<dbReference type="SMART" id="SM00132">
    <property type="entry name" value="LIM"/>
    <property type="match status" value="6"/>
</dbReference>
<evidence type="ECO:0000256" key="6">
    <source>
        <dbReference type="PROSITE-ProRule" id="PRU00125"/>
    </source>
</evidence>